<organism evidence="2 3">
    <name type="scientific">Methylobacterium aquaticum</name>
    <dbReference type="NCBI Taxonomy" id="270351"/>
    <lineage>
        <taxon>Bacteria</taxon>
        <taxon>Pseudomonadati</taxon>
        <taxon>Pseudomonadota</taxon>
        <taxon>Alphaproteobacteria</taxon>
        <taxon>Hyphomicrobiales</taxon>
        <taxon>Methylobacteriaceae</taxon>
        <taxon>Methylobacterium</taxon>
    </lineage>
</organism>
<evidence type="ECO:0000313" key="2">
    <source>
        <dbReference type="EMBL" id="BAQ47087.1"/>
    </source>
</evidence>
<reference evidence="3" key="2">
    <citation type="submission" date="2015-01" db="EMBL/GenBank/DDBJ databases">
        <title>Complete genome sequence of Methylobacterium aquaticum strain 22A.</title>
        <authorList>
            <person name="Tani A."/>
            <person name="Ogura Y."/>
            <person name="Hayashi T."/>
        </authorList>
    </citation>
    <scope>NUCLEOTIDE SEQUENCE [LARGE SCALE GENOMIC DNA]</scope>
    <source>
        <strain evidence="3">MA-22A</strain>
    </source>
</reference>
<evidence type="ECO:0000256" key="1">
    <source>
        <dbReference type="SAM" id="SignalP"/>
    </source>
</evidence>
<sequence>MRPIVKHIAAIALGLPLWGSAGTAAVEPRMAVAVPSASDLDALLWPAGAAARRVDQYGVALTAADLRDRIVAVSFVAPDCAIVCVARTLDLERVAQSLPDGLRERAVFLAIGFGGSSEALRAFAHGTVGARPRLRVLSGDPAWSTALARMLRYPATALPEPPPQILLFDRRGAVASNYGGDPVDRPRLAGDIALLDTFAQGLDAPR</sequence>
<dbReference type="KEGG" id="maqu:Maq22A_c20190"/>
<reference evidence="2 3" key="1">
    <citation type="journal article" date="2015" name="Genome Announc.">
        <title>Complete Genome Sequence of Methylobacterium aquaticum Strain 22A, Isolated from Racomitrium japonicum Moss.</title>
        <authorList>
            <person name="Tani A."/>
            <person name="Ogura Y."/>
            <person name="Hayashi T."/>
            <person name="Kimbara K."/>
        </authorList>
    </citation>
    <scope>NUCLEOTIDE SEQUENCE [LARGE SCALE GENOMIC DNA]</scope>
    <source>
        <strain evidence="2 3">MA-22A</strain>
    </source>
</reference>
<dbReference type="EMBL" id="AP014704">
    <property type="protein sequence ID" value="BAQ47087.1"/>
    <property type="molecule type" value="Genomic_DNA"/>
</dbReference>
<dbReference type="AlphaFoldDB" id="A0A0C6FJ36"/>
<dbReference type="Proteomes" id="UP000061432">
    <property type="component" value="Chromosome"/>
</dbReference>
<name>A0A0C6FJ36_9HYPH</name>
<dbReference type="STRING" id="270351.Maq22A_c20190"/>
<dbReference type="OrthoDB" id="7989458at2"/>
<evidence type="ECO:0000313" key="3">
    <source>
        <dbReference type="Proteomes" id="UP000061432"/>
    </source>
</evidence>
<feature type="chain" id="PRO_5002189195" evidence="1">
    <location>
        <begin position="25"/>
        <end position="206"/>
    </location>
</feature>
<dbReference type="RefSeq" id="WP_060848092.1">
    <property type="nucleotide sequence ID" value="NZ_AP014704.1"/>
</dbReference>
<gene>
    <name evidence="2" type="ORF">Maq22A_c20190</name>
</gene>
<keyword evidence="1" id="KW-0732">Signal</keyword>
<protein>
    <submittedName>
        <fullName evidence="2">Uncharacterized protein SCO1/SenC/PrrC involvedin biogenesis of respiratory and photosyntheticsystems-like protein</fullName>
    </submittedName>
</protein>
<dbReference type="PATRIC" id="fig|270351.10.peg.3899"/>
<proteinExistence type="predicted"/>
<dbReference type="InterPro" id="IPR036249">
    <property type="entry name" value="Thioredoxin-like_sf"/>
</dbReference>
<accession>A0A0C6FJ36</accession>
<feature type="signal peptide" evidence="1">
    <location>
        <begin position="1"/>
        <end position="24"/>
    </location>
</feature>
<dbReference type="SUPFAM" id="SSF52833">
    <property type="entry name" value="Thioredoxin-like"/>
    <property type="match status" value="1"/>
</dbReference>
<dbReference type="Gene3D" id="3.40.30.10">
    <property type="entry name" value="Glutaredoxin"/>
    <property type="match status" value="1"/>
</dbReference>